<dbReference type="GO" id="GO:0003677">
    <property type="term" value="F:DNA binding"/>
    <property type="evidence" value="ECO:0007669"/>
    <property type="project" value="UniProtKB-UniRule"/>
</dbReference>
<dbReference type="GO" id="GO:0006354">
    <property type="term" value="P:DNA-templated transcription elongation"/>
    <property type="evidence" value="ECO:0007669"/>
    <property type="project" value="TreeGrafter"/>
</dbReference>
<keyword evidence="12" id="KW-0251">Elongation factor</keyword>
<dbReference type="InterPro" id="IPR001437">
    <property type="entry name" value="Tscrpt_elong_fac_GreA/B_C"/>
</dbReference>
<sequence length="160" mass="18368">MKKFPMTLRGVEQLREKLDYLKNVLRPIITKSISEARRHGDLKENAEYHAAREQQGFCEGRIREIEYKLSNVYIVDVTKVISDKKVVFGVTVCIENVITQCKKIYRIVGDDESNLKKNMISISSPIAQGLIGHKEGDIVLISTPNGKIEYRIVKIEYLEE</sequence>
<dbReference type="InterPro" id="IPR006359">
    <property type="entry name" value="Tscrpt_elong_fac_GreA"/>
</dbReference>
<dbReference type="HAMAP" id="MF_00105">
    <property type="entry name" value="GreA_GreB"/>
    <property type="match status" value="1"/>
</dbReference>
<dbReference type="NCBIfam" id="NF001261">
    <property type="entry name" value="PRK00226.1-2"/>
    <property type="match status" value="1"/>
</dbReference>
<dbReference type="InterPro" id="IPR023459">
    <property type="entry name" value="Tscrpt_elong_fac_GreA/B_fam"/>
</dbReference>
<dbReference type="InterPro" id="IPR028624">
    <property type="entry name" value="Tscrpt_elong_fac_GreA/B"/>
</dbReference>
<dbReference type="OrthoDB" id="9808774at2"/>
<dbReference type="GO" id="GO:0070063">
    <property type="term" value="F:RNA polymerase binding"/>
    <property type="evidence" value="ECO:0007669"/>
    <property type="project" value="InterPro"/>
</dbReference>
<evidence type="ECO:0000259" key="11">
    <source>
        <dbReference type="Pfam" id="PF03449"/>
    </source>
</evidence>
<evidence type="ECO:0000256" key="5">
    <source>
        <dbReference type="ARBA" id="ARBA00023163"/>
    </source>
</evidence>
<dbReference type="GO" id="GO:0003746">
    <property type="term" value="F:translation elongation factor activity"/>
    <property type="evidence" value="ECO:0007669"/>
    <property type="project" value="UniProtKB-KW"/>
</dbReference>
<accession>E8Q6R4</accession>
<evidence type="ECO:0000256" key="6">
    <source>
        <dbReference type="ARBA" id="ARBA00024916"/>
    </source>
</evidence>
<dbReference type="InterPro" id="IPR018151">
    <property type="entry name" value="TF_GreA/GreB_CS"/>
</dbReference>
<dbReference type="NCBIfam" id="TIGR01462">
    <property type="entry name" value="greA"/>
    <property type="match status" value="1"/>
</dbReference>
<dbReference type="EMBL" id="CP002189">
    <property type="protein sequence ID" value="ADV33505.1"/>
    <property type="molecule type" value="Genomic_DNA"/>
</dbReference>
<dbReference type="PANTHER" id="PTHR30437:SF4">
    <property type="entry name" value="TRANSCRIPTION ELONGATION FACTOR GREA"/>
    <property type="match status" value="1"/>
</dbReference>
<dbReference type="NCBIfam" id="NF001264">
    <property type="entry name" value="PRK00226.1-5"/>
    <property type="match status" value="1"/>
</dbReference>
<dbReference type="Gene3D" id="1.10.287.180">
    <property type="entry name" value="Transcription elongation factor, GreA/GreB, N-terminal domain"/>
    <property type="match status" value="1"/>
</dbReference>
<dbReference type="InterPro" id="IPR036953">
    <property type="entry name" value="GreA/GreB_C_sf"/>
</dbReference>
<name>E8Q6R4_BLOVB</name>
<proteinExistence type="inferred from homology"/>
<protein>
    <recommendedName>
        <fullName evidence="2 8">Transcription elongation factor GreA</fullName>
    </recommendedName>
    <alternativeName>
        <fullName evidence="7 8">Transcript cleavage factor GreA</fullName>
    </alternativeName>
</protein>
<dbReference type="Pfam" id="PF03449">
    <property type="entry name" value="GreA_GreB_N"/>
    <property type="match status" value="1"/>
</dbReference>
<dbReference type="FunFam" id="1.10.287.180:FF:000001">
    <property type="entry name" value="Transcription elongation factor GreA"/>
    <property type="match status" value="1"/>
</dbReference>
<dbReference type="GO" id="GO:0032784">
    <property type="term" value="P:regulation of DNA-templated transcription elongation"/>
    <property type="evidence" value="ECO:0007669"/>
    <property type="project" value="UniProtKB-UniRule"/>
</dbReference>
<dbReference type="PROSITE" id="PS00829">
    <property type="entry name" value="GREAB_1"/>
    <property type="match status" value="1"/>
</dbReference>
<keyword evidence="12" id="KW-0648">Protein biosynthesis</keyword>
<dbReference type="AlphaFoldDB" id="E8Q6R4"/>
<evidence type="ECO:0000256" key="8">
    <source>
        <dbReference type="HAMAP-Rule" id="MF_00105"/>
    </source>
</evidence>
<keyword evidence="13" id="KW-1185">Reference proteome</keyword>
<evidence type="ECO:0000313" key="13">
    <source>
        <dbReference type="Proteomes" id="UP000007464"/>
    </source>
</evidence>
<dbReference type="HOGENOM" id="CLU_101379_2_0_6"/>
<evidence type="ECO:0000256" key="3">
    <source>
        <dbReference type="ARBA" id="ARBA00023015"/>
    </source>
</evidence>
<dbReference type="RefSeq" id="WP_013516430.1">
    <property type="nucleotide sequence ID" value="NC_014909.2"/>
</dbReference>
<keyword evidence="3 8" id="KW-0805">Transcription regulation</keyword>
<dbReference type="KEGG" id="bva:BVAF_096"/>
<keyword evidence="5 8" id="KW-0804">Transcription</keyword>
<dbReference type="InterPro" id="IPR022691">
    <property type="entry name" value="Tscrpt_elong_fac_GreA/B_N"/>
</dbReference>
<comment type="similarity">
    <text evidence="1 8 9">Belongs to the GreA/GreB family.</text>
</comment>
<evidence type="ECO:0000256" key="1">
    <source>
        <dbReference type="ARBA" id="ARBA00008213"/>
    </source>
</evidence>
<keyword evidence="4 8" id="KW-0238">DNA-binding</keyword>
<dbReference type="Gene3D" id="3.10.50.30">
    <property type="entry name" value="Transcription elongation factor, GreA/GreB, C-terminal domain"/>
    <property type="match status" value="1"/>
</dbReference>
<gene>
    <name evidence="8 12" type="primary">greA</name>
    <name evidence="12" type="ordered locus">BVAF_096</name>
</gene>
<evidence type="ECO:0000256" key="4">
    <source>
        <dbReference type="ARBA" id="ARBA00023125"/>
    </source>
</evidence>
<evidence type="ECO:0000313" key="12">
    <source>
        <dbReference type="EMBL" id="ADV33505.1"/>
    </source>
</evidence>
<reference evidence="12 13" key="1">
    <citation type="journal article" date="2010" name="BMC Genomics">
        <title>Unprecedented loss of ammonia assimilation capability in a urease-encoding bacterial mutualist.</title>
        <authorList>
            <person name="Williams L.E."/>
            <person name="Wernegreen J.J."/>
        </authorList>
    </citation>
    <scope>NUCLEOTIDE SEQUENCE [LARGE SCALE GENOMIC DNA]</scope>
    <source>
        <strain evidence="12 13">BVAF</strain>
    </source>
</reference>
<evidence type="ECO:0000256" key="2">
    <source>
        <dbReference type="ARBA" id="ARBA00013729"/>
    </source>
</evidence>
<dbReference type="PROSITE" id="PS00830">
    <property type="entry name" value="GREAB_2"/>
    <property type="match status" value="1"/>
</dbReference>
<evidence type="ECO:0000256" key="9">
    <source>
        <dbReference type="RuleBase" id="RU000556"/>
    </source>
</evidence>
<dbReference type="InterPro" id="IPR036805">
    <property type="entry name" value="Tscrpt_elong_fac_GreA/B_N_sf"/>
</dbReference>
<dbReference type="SUPFAM" id="SSF54534">
    <property type="entry name" value="FKBP-like"/>
    <property type="match status" value="1"/>
</dbReference>
<dbReference type="NCBIfam" id="NF001263">
    <property type="entry name" value="PRK00226.1-4"/>
    <property type="match status" value="1"/>
</dbReference>
<comment type="function">
    <text evidence="6 8 9">Necessary for efficient RNA polymerase transcription elongation past template-encoded arresting sites. The arresting sites in DNA have the property of trapping a certain fraction of elongating RNA polymerases that pass through, resulting in locked ternary complexes. Cleavage of the nascent transcript by cleavage factors such as GreA or GreB allows the resumption of elongation from the new 3'terminus. GreA releases sequences of 2 to 3 nucleotides.</text>
</comment>
<dbReference type="FunFam" id="3.10.50.30:FF:000001">
    <property type="entry name" value="Transcription elongation factor GreA"/>
    <property type="match status" value="1"/>
</dbReference>
<dbReference type="PIRSF" id="PIRSF006092">
    <property type="entry name" value="GreA_GreB"/>
    <property type="match status" value="1"/>
</dbReference>
<feature type="domain" description="Transcription elongation factor GreA/GreB N-terminal" evidence="11">
    <location>
        <begin position="5"/>
        <end position="74"/>
    </location>
</feature>
<evidence type="ECO:0000259" key="10">
    <source>
        <dbReference type="Pfam" id="PF01272"/>
    </source>
</evidence>
<dbReference type="STRING" id="859654.BVAF_096"/>
<organism evidence="12 13">
    <name type="scientific">Blochmanniella vafra (strain BVAF)</name>
    <dbReference type="NCBI Taxonomy" id="859654"/>
    <lineage>
        <taxon>Bacteria</taxon>
        <taxon>Pseudomonadati</taxon>
        <taxon>Pseudomonadota</taxon>
        <taxon>Gammaproteobacteria</taxon>
        <taxon>Enterobacterales</taxon>
        <taxon>Enterobacteriaceae</taxon>
        <taxon>ant endosymbionts</taxon>
        <taxon>Candidatus Blochmanniella</taxon>
    </lineage>
</organism>
<dbReference type="Proteomes" id="UP000007464">
    <property type="component" value="Chromosome"/>
</dbReference>
<dbReference type="PANTHER" id="PTHR30437">
    <property type="entry name" value="TRANSCRIPTION ELONGATION FACTOR GREA"/>
    <property type="match status" value="1"/>
</dbReference>
<evidence type="ECO:0000256" key="7">
    <source>
        <dbReference type="ARBA" id="ARBA00030776"/>
    </source>
</evidence>
<dbReference type="SUPFAM" id="SSF46557">
    <property type="entry name" value="GreA transcript cleavage protein, N-terminal domain"/>
    <property type="match status" value="1"/>
</dbReference>
<feature type="domain" description="Transcription elongation factor GreA/GreB C-terminal" evidence="10">
    <location>
        <begin position="83"/>
        <end position="157"/>
    </location>
</feature>
<dbReference type="Pfam" id="PF01272">
    <property type="entry name" value="GreA_GreB"/>
    <property type="match status" value="1"/>
</dbReference>